<evidence type="ECO:0000313" key="2">
    <source>
        <dbReference type="Proteomes" id="UP001472677"/>
    </source>
</evidence>
<dbReference type="PANTHER" id="PTHR11440">
    <property type="entry name" value="LECITHIN-CHOLESTEROL ACYLTRANSFERASE-RELATED"/>
    <property type="match status" value="1"/>
</dbReference>
<keyword evidence="2" id="KW-1185">Reference proteome</keyword>
<comment type="caution">
    <text evidence="1">The sequence shown here is derived from an EMBL/GenBank/DDBJ whole genome shotgun (WGS) entry which is preliminary data.</text>
</comment>
<protein>
    <submittedName>
        <fullName evidence="1">Uncharacterized protein</fullName>
    </submittedName>
</protein>
<name>A0ABR2CA42_9ROSI</name>
<sequence>MAGKPHFAMEVAKLKPSLSWKLNHVGLISPLHLALKHKCSLMVVKLLVKNVKNSNGLTAMDIFHLQGTKQNLEIESPSMRLALFCSFQNTEIQDHSLSRLKSKIELMCRGNGYNKVVVVPHSIGGGPGWCAKHIKVIMNIRPTFLGVPKAVSIILSAEGKDDAYIRAMALDLGILRLQALEHITQVSRTWDSLVSLVPKGGETIWGNMDWSPEEEHVCDFSKKKYSRELLYYILHSFPLWIQSSKVKRRGTRMSDGKRRGLLHLSRRGYACDLFMMFGTFPYDFWCRTPGNAMLEYVIVSFNVKCDSKGLNAEGYNYVNPKYVYLLFEEEQRVFEEALHWKRIRDGGRK</sequence>
<proteinExistence type="predicted"/>
<dbReference type="InterPro" id="IPR029058">
    <property type="entry name" value="AB_hydrolase_fold"/>
</dbReference>
<evidence type="ECO:0000313" key="1">
    <source>
        <dbReference type="EMBL" id="KAK8516294.1"/>
    </source>
</evidence>
<dbReference type="Gene3D" id="3.40.50.1820">
    <property type="entry name" value="alpha/beta hydrolase"/>
    <property type="match status" value="1"/>
</dbReference>
<dbReference type="EMBL" id="JBBPBM010000059">
    <property type="protein sequence ID" value="KAK8516294.1"/>
    <property type="molecule type" value="Genomic_DNA"/>
</dbReference>
<accession>A0ABR2CA42</accession>
<dbReference type="Proteomes" id="UP001472677">
    <property type="component" value="Unassembled WGS sequence"/>
</dbReference>
<reference evidence="1 2" key="1">
    <citation type="journal article" date="2024" name="G3 (Bethesda)">
        <title>Genome assembly of Hibiscus sabdariffa L. provides insights into metabolisms of medicinal natural products.</title>
        <authorList>
            <person name="Kim T."/>
        </authorList>
    </citation>
    <scope>NUCLEOTIDE SEQUENCE [LARGE SCALE GENOMIC DNA]</scope>
    <source>
        <strain evidence="1">TK-2024</strain>
        <tissue evidence="1">Old leaves</tissue>
    </source>
</reference>
<dbReference type="Pfam" id="PF02450">
    <property type="entry name" value="LCAT"/>
    <property type="match status" value="1"/>
</dbReference>
<organism evidence="1 2">
    <name type="scientific">Hibiscus sabdariffa</name>
    <name type="common">roselle</name>
    <dbReference type="NCBI Taxonomy" id="183260"/>
    <lineage>
        <taxon>Eukaryota</taxon>
        <taxon>Viridiplantae</taxon>
        <taxon>Streptophyta</taxon>
        <taxon>Embryophyta</taxon>
        <taxon>Tracheophyta</taxon>
        <taxon>Spermatophyta</taxon>
        <taxon>Magnoliopsida</taxon>
        <taxon>eudicotyledons</taxon>
        <taxon>Gunneridae</taxon>
        <taxon>Pentapetalae</taxon>
        <taxon>rosids</taxon>
        <taxon>malvids</taxon>
        <taxon>Malvales</taxon>
        <taxon>Malvaceae</taxon>
        <taxon>Malvoideae</taxon>
        <taxon>Hibiscus</taxon>
    </lineage>
</organism>
<dbReference type="InterPro" id="IPR003386">
    <property type="entry name" value="LACT/PDAT_acylTrfase"/>
</dbReference>
<gene>
    <name evidence="1" type="ORF">V6N12_068904</name>
</gene>